<dbReference type="OrthoDB" id="7903015at2"/>
<feature type="domain" description="Luciferase-like" evidence="3">
    <location>
        <begin position="34"/>
        <end position="345"/>
    </location>
</feature>
<dbReference type="GO" id="GO:0004497">
    <property type="term" value="F:monooxygenase activity"/>
    <property type="evidence" value="ECO:0007669"/>
    <property type="project" value="UniProtKB-KW"/>
</dbReference>
<keyword evidence="5" id="KW-1185">Reference proteome</keyword>
<organism evidence="4 5">
    <name type="scientific">Pseudoclavibacter endophyticus</name>
    <dbReference type="NCBI Taxonomy" id="1778590"/>
    <lineage>
        <taxon>Bacteria</taxon>
        <taxon>Bacillati</taxon>
        <taxon>Actinomycetota</taxon>
        <taxon>Actinomycetes</taxon>
        <taxon>Micrococcales</taxon>
        <taxon>Microbacteriaceae</taxon>
        <taxon>Pseudoclavibacter</taxon>
    </lineage>
</organism>
<dbReference type="Pfam" id="PF00296">
    <property type="entry name" value="Bac_luciferase"/>
    <property type="match status" value="1"/>
</dbReference>
<reference evidence="4 5" key="1">
    <citation type="submission" date="2019-09" db="EMBL/GenBank/DDBJ databases">
        <title>Phylogeny of genus Pseudoclavibacter and closely related genus.</title>
        <authorList>
            <person name="Li Y."/>
        </authorList>
    </citation>
    <scope>NUCLEOTIDE SEQUENCE [LARGE SCALE GENOMIC DNA]</scope>
    <source>
        <strain evidence="4 5">EGI 60007</strain>
    </source>
</reference>
<evidence type="ECO:0000256" key="1">
    <source>
        <dbReference type="ARBA" id="ARBA00023002"/>
    </source>
</evidence>
<dbReference type="InterPro" id="IPR011251">
    <property type="entry name" value="Luciferase-like_dom"/>
</dbReference>
<dbReference type="InterPro" id="IPR050766">
    <property type="entry name" value="Bact_Lucif_Oxidored"/>
</dbReference>
<dbReference type="Proteomes" id="UP000431744">
    <property type="component" value="Unassembled WGS sequence"/>
</dbReference>
<sequence>MSMPNNLEFYINFGGKFPYIPRRDQLGKSIFISTPNDHYDDVRGQRIIEDFLGNFAQAEKLGYDGAVILEQHSGPNAIAGQSIVMAAAAISRTTNMRIGTVGAILNSYLTPMRYAEEIATLDILSNGRYFFGLPMGIGANYHGLGMMNPTYARERFREAHDFLKRAFTEDGPFKFDGKFFNAEYVNLWPKPLQKPYPEAWVPAAGSKESLAFAAQNGYSYLAVLVPWPILLKNCRTFREQVEEAGQEWDPRRIVSTPHVYVAETDRQARKEAEAHVMSLLQNSLGSPFHDSFPPGHVTEGSLRGMAAGGGYRSKDVSETTYEDALESGQFIVGSPDTVAERLEEITTEMDAGRVCITGDTWTMPSWMTTKNMTLFAEEVMPRFRPAGGRPIWDRTERAGYRTVSEYGAIAGEPKFIPQSIIEGVGAVDIRTAHVDELRVPIEEAGRVESS</sequence>
<dbReference type="PANTHER" id="PTHR30137:SF8">
    <property type="entry name" value="BLR5498 PROTEIN"/>
    <property type="match status" value="1"/>
</dbReference>
<dbReference type="EMBL" id="WBJY01000002">
    <property type="protein sequence ID" value="KAB1648222.1"/>
    <property type="molecule type" value="Genomic_DNA"/>
</dbReference>
<accession>A0A6H9WL36</accession>
<dbReference type="GO" id="GO:0016705">
    <property type="term" value="F:oxidoreductase activity, acting on paired donors, with incorporation or reduction of molecular oxygen"/>
    <property type="evidence" value="ECO:0007669"/>
    <property type="project" value="InterPro"/>
</dbReference>
<dbReference type="Gene3D" id="3.20.20.30">
    <property type="entry name" value="Luciferase-like domain"/>
    <property type="match status" value="1"/>
</dbReference>
<proteinExistence type="predicted"/>
<dbReference type="GO" id="GO:0005829">
    <property type="term" value="C:cytosol"/>
    <property type="evidence" value="ECO:0007669"/>
    <property type="project" value="TreeGrafter"/>
</dbReference>
<dbReference type="InterPro" id="IPR036661">
    <property type="entry name" value="Luciferase-like_sf"/>
</dbReference>
<keyword evidence="1" id="KW-0560">Oxidoreductase</keyword>
<evidence type="ECO:0000313" key="5">
    <source>
        <dbReference type="Proteomes" id="UP000431744"/>
    </source>
</evidence>
<name>A0A6H9WL36_9MICO</name>
<gene>
    <name evidence="4" type="ORF">F8O04_10940</name>
</gene>
<evidence type="ECO:0000313" key="4">
    <source>
        <dbReference type="EMBL" id="KAB1648222.1"/>
    </source>
</evidence>
<dbReference type="PANTHER" id="PTHR30137">
    <property type="entry name" value="LUCIFERASE-LIKE MONOOXYGENASE"/>
    <property type="match status" value="1"/>
</dbReference>
<evidence type="ECO:0000259" key="3">
    <source>
        <dbReference type="Pfam" id="PF00296"/>
    </source>
</evidence>
<protein>
    <submittedName>
        <fullName evidence="4">LLM class flavin-dependent oxidoreductase</fullName>
    </submittedName>
</protein>
<keyword evidence="2" id="KW-0503">Monooxygenase</keyword>
<dbReference type="AlphaFoldDB" id="A0A6H9WL36"/>
<comment type="caution">
    <text evidence="4">The sequence shown here is derived from an EMBL/GenBank/DDBJ whole genome shotgun (WGS) entry which is preliminary data.</text>
</comment>
<dbReference type="SUPFAM" id="SSF51679">
    <property type="entry name" value="Bacterial luciferase-like"/>
    <property type="match status" value="1"/>
</dbReference>
<evidence type="ECO:0000256" key="2">
    <source>
        <dbReference type="ARBA" id="ARBA00023033"/>
    </source>
</evidence>